<dbReference type="OrthoDB" id="149585at2"/>
<evidence type="ECO:0000256" key="3">
    <source>
        <dbReference type="HAMAP-Rule" id="MF_01830"/>
    </source>
</evidence>
<dbReference type="InterPro" id="IPR038021">
    <property type="entry name" value="Putative_hydro-lyase"/>
</dbReference>
<proteinExistence type="inferred from homology"/>
<evidence type="ECO:0000256" key="1">
    <source>
        <dbReference type="ARBA" id="ARBA00007896"/>
    </source>
</evidence>
<dbReference type="FunFam" id="3.40.1640.10:FF:000001">
    <property type="entry name" value="D-glutamate cyclase, mitochondrial"/>
    <property type="match status" value="1"/>
</dbReference>
<dbReference type="PANTHER" id="PTHR32022:SF10">
    <property type="entry name" value="D-GLUTAMATE CYCLASE, MITOCHONDRIAL"/>
    <property type="match status" value="1"/>
</dbReference>
<dbReference type="InterPro" id="IPR009906">
    <property type="entry name" value="D-Glu_cyclase"/>
</dbReference>
<dbReference type="PIRSF" id="PIRSF029755">
    <property type="entry name" value="UCP029755"/>
    <property type="match status" value="1"/>
</dbReference>
<dbReference type="EMBL" id="PRLP01000030">
    <property type="protein sequence ID" value="PPC77563.1"/>
    <property type="molecule type" value="Genomic_DNA"/>
</dbReference>
<reference evidence="4 5" key="1">
    <citation type="submission" date="2018-02" db="EMBL/GenBank/DDBJ databases">
        <title>novel marine gammaproteobacteria from coastal saline agro ecosystem.</title>
        <authorList>
            <person name="Krishnan R."/>
            <person name="Ramesh Kumar N."/>
        </authorList>
    </citation>
    <scope>NUCLEOTIDE SEQUENCE [LARGE SCALE GENOMIC DNA]</scope>
    <source>
        <strain evidence="4 5">228</strain>
    </source>
</reference>
<evidence type="ECO:0000313" key="4">
    <source>
        <dbReference type="EMBL" id="PPC77563.1"/>
    </source>
</evidence>
<dbReference type="GO" id="GO:0016829">
    <property type="term" value="F:lyase activity"/>
    <property type="evidence" value="ECO:0007669"/>
    <property type="project" value="UniProtKB-KW"/>
</dbReference>
<dbReference type="Pfam" id="PF07286">
    <property type="entry name" value="D-Glu_cyclase"/>
    <property type="match status" value="1"/>
</dbReference>
<dbReference type="Proteomes" id="UP000238196">
    <property type="component" value="Unassembled WGS sequence"/>
</dbReference>
<dbReference type="Gene3D" id="3.40.1640.10">
    <property type="entry name" value="PSTPO5379-like"/>
    <property type="match status" value="1"/>
</dbReference>
<name>A0A2S5KS69_9PROT</name>
<dbReference type="SUPFAM" id="SSF160920">
    <property type="entry name" value="PSTPO5379-like"/>
    <property type="match status" value="1"/>
</dbReference>
<dbReference type="PANTHER" id="PTHR32022">
    <property type="entry name" value="D-GLUTAMATE CYCLASE, MITOCHONDRIAL"/>
    <property type="match status" value="1"/>
</dbReference>
<organism evidence="4 5">
    <name type="scientific">Proteobacteria bacterium 228</name>
    <dbReference type="NCBI Taxonomy" id="2083153"/>
    <lineage>
        <taxon>Bacteria</taxon>
        <taxon>Pseudomonadati</taxon>
        <taxon>Pseudomonadota</taxon>
    </lineage>
</organism>
<dbReference type="EC" id="4.2.1.-" evidence="3"/>
<dbReference type="NCBIfam" id="NF003969">
    <property type="entry name" value="PRK05463.1"/>
    <property type="match status" value="1"/>
</dbReference>
<evidence type="ECO:0000256" key="2">
    <source>
        <dbReference type="ARBA" id="ARBA00023239"/>
    </source>
</evidence>
<sequence length="271" mass="29794">MNHTPPDATGHGALLSSHQLRLRCRTGEHQITTSGYALGYAQANLVILPQQYAGDFLRFCQLNQKACPLLYVSEPGQTDAPPLGQDIDIRRDTPLYRLYQHGECSRELADISELWRDDLVTFYIGCSFSFEEELISAGVPVRHIDHQRNVPMYLTNRPLQGAGPFQGNMVVSMRGFSPANAIRAVQITSQMPKVHGAPVHLSAPEQLGIASLQQPEFGDAPVLEDGDIPVFWACGVSPQAALMNARLPFAITHSPGHMLVTDLPNSQLRFG</sequence>
<keyword evidence="2 3" id="KW-0456">Lyase</keyword>
<dbReference type="FunFam" id="3.30.2040.10:FF:000001">
    <property type="entry name" value="D-glutamate cyclase, mitochondrial"/>
    <property type="match status" value="1"/>
</dbReference>
<gene>
    <name evidence="4" type="ORF">C4K68_09725</name>
</gene>
<dbReference type="AlphaFoldDB" id="A0A2S5KS69"/>
<dbReference type="Gene3D" id="3.30.2040.10">
    <property type="entry name" value="PSTPO5379-like domain"/>
    <property type="match status" value="1"/>
</dbReference>
<comment type="caution">
    <text evidence="4">The sequence shown here is derived from an EMBL/GenBank/DDBJ whole genome shotgun (WGS) entry which is preliminary data.</text>
</comment>
<dbReference type="HAMAP" id="MF_01830">
    <property type="entry name" value="Hydro_lyase"/>
    <property type="match status" value="1"/>
</dbReference>
<accession>A0A2S5KS69</accession>
<protein>
    <recommendedName>
        <fullName evidence="3">Putative hydro-lyase C4K68_09725</fullName>
        <ecNumber evidence="3">4.2.1.-</ecNumber>
    </recommendedName>
</protein>
<dbReference type="InterPro" id="IPR016938">
    <property type="entry name" value="UPF0317"/>
</dbReference>
<evidence type="ECO:0000313" key="5">
    <source>
        <dbReference type="Proteomes" id="UP000238196"/>
    </source>
</evidence>
<comment type="similarity">
    <text evidence="1 3">Belongs to the D-glutamate cyclase family.</text>
</comment>